<evidence type="ECO:0000313" key="1">
    <source>
        <dbReference type="EMBL" id="GEY26936.1"/>
    </source>
</evidence>
<organism evidence="1">
    <name type="scientific">Tanacetum cinerariifolium</name>
    <name type="common">Dalmatian daisy</name>
    <name type="synonym">Chrysanthemum cinerariifolium</name>
    <dbReference type="NCBI Taxonomy" id="118510"/>
    <lineage>
        <taxon>Eukaryota</taxon>
        <taxon>Viridiplantae</taxon>
        <taxon>Streptophyta</taxon>
        <taxon>Embryophyta</taxon>
        <taxon>Tracheophyta</taxon>
        <taxon>Spermatophyta</taxon>
        <taxon>Magnoliopsida</taxon>
        <taxon>eudicotyledons</taxon>
        <taxon>Gunneridae</taxon>
        <taxon>Pentapetalae</taxon>
        <taxon>asterids</taxon>
        <taxon>campanulids</taxon>
        <taxon>Asterales</taxon>
        <taxon>Asteraceae</taxon>
        <taxon>Asteroideae</taxon>
        <taxon>Anthemideae</taxon>
        <taxon>Anthemidinae</taxon>
        <taxon>Tanacetum</taxon>
    </lineage>
</organism>
<accession>A0A699HIU6</accession>
<protein>
    <submittedName>
        <fullName evidence="1">Uncharacterized protein</fullName>
    </submittedName>
</protein>
<proteinExistence type="predicted"/>
<dbReference type="EMBL" id="BKCJ010164792">
    <property type="protein sequence ID" value="GEY26936.1"/>
    <property type="molecule type" value="Genomic_DNA"/>
</dbReference>
<gene>
    <name evidence="1" type="ORF">Tci_398910</name>
</gene>
<feature type="non-terminal residue" evidence="1">
    <location>
        <position position="191"/>
    </location>
</feature>
<comment type="caution">
    <text evidence="1">The sequence shown here is derived from an EMBL/GenBank/DDBJ whole genome shotgun (WGS) entry which is preliminary data.</text>
</comment>
<name>A0A699HIU6_TANCI</name>
<reference evidence="1" key="1">
    <citation type="journal article" date="2019" name="Sci. Rep.">
        <title>Draft genome of Tanacetum cinerariifolium, the natural source of mosquito coil.</title>
        <authorList>
            <person name="Yamashiro T."/>
            <person name="Shiraishi A."/>
            <person name="Satake H."/>
            <person name="Nakayama K."/>
        </authorList>
    </citation>
    <scope>NUCLEOTIDE SEQUENCE</scope>
</reference>
<dbReference type="InterPro" id="IPR021109">
    <property type="entry name" value="Peptidase_aspartic_dom_sf"/>
</dbReference>
<dbReference type="Gene3D" id="2.40.70.10">
    <property type="entry name" value="Acid Proteases"/>
    <property type="match status" value="1"/>
</dbReference>
<dbReference type="AlphaFoldDB" id="A0A699HIU6"/>
<sequence length="191" mass="22061">MQLQVQPAVQLDAELADSEIPYALDRIDTLSKVSEYLNNLVDFLDDGDSLESRKVKVKKREKELEMFKALERKSVVVESKKHRVVFTKAPTRAFKMFDKLEFVRVDYGDYGRKMVKEVHMEIHGFTFLVDFVVIGYANEGEPSVIFGRDFLVATKSKVDFGVGEVRINLIMLEEERDIDAFLVELVENMEE</sequence>